<name>A0A483CSR3_9EURY</name>
<dbReference type="RefSeq" id="WP_130647312.1">
    <property type="nucleotide sequence ID" value="NZ_PGCL01000003.1"/>
</dbReference>
<accession>A0A483CSR3</accession>
<dbReference type="OrthoDB" id="112373at2157"/>
<comment type="caution">
    <text evidence="2">The sequence shown here is derived from an EMBL/GenBank/DDBJ whole genome shotgun (WGS) entry which is preliminary data.</text>
</comment>
<reference evidence="2 3" key="1">
    <citation type="submission" date="2017-11" db="EMBL/GenBank/DDBJ databases">
        <title>Isolation and Characterization of Methanofollis Species from Methane Seep Offshore SW Taiwan.</title>
        <authorList>
            <person name="Teng N.-H."/>
            <person name="Lai M.-C."/>
            <person name="Chen S.-C."/>
        </authorList>
    </citation>
    <scope>NUCLEOTIDE SEQUENCE [LARGE SCALE GENOMIC DNA]</scope>
    <source>
        <strain evidence="2 3">FWC-SCC2</strain>
    </source>
</reference>
<sequence>MNIEPSALDRLWLVVPAVSFGGILASAIAITVSGSPLLIDHSLWAIGKWACIIASVLLCAYAYTRKRKDLVALLAPAYAVLIFMNGDFTSGPIMQVLFAASISVLAVRVEKRFQ</sequence>
<evidence type="ECO:0000313" key="3">
    <source>
        <dbReference type="Proteomes" id="UP000292580"/>
    </source>
</evidence>
<protein>
    <submittedName>
        <fullName evidence="2">Uncharacterized protein</fullName>
    </submittedName>
</protein>
<evidence type="ECO:0000256" key="1">
    <source>
        <dbReference type="SAM" id="Phobius"/>
    </source>
</evidence>
<feature type="transmembrane region" description="Helical" evidence="1">
    <location>
        <begin position="70"/>
        <end position="86"/>
    </location>
</feature>
<keyword evidence="1" id="KW-0812">Transmembrane</keyword>
<organism evidence="2 3">
    <name type="scientific">Methanofollis fontis</name>
    <dbReference type="NCBI Taxonomy" id="2052832"/>
    <lineage>
        <taxon>Archaea</taxon>
        <taxon>Methanobacteriati</taxon>
        <taxon>Methanobacteriota</taxon>
        <taxon>Stenosarchaea group</taxon>
        <taxon>Methanomicrobia</taxon>
        <taxon>Methanomicrobiales</taxon>
        <taxon>Methanomicrobiaceae</taxon>
        <taxon>Methanofollis</taxon>
    </lineage>
</organism>
<gene>
    <name evidence="2" type="ORF">CUJ86_09480</name>
</gene>
<dbReference type="AlphaFoldDB" id="A0A483CSR3"/>
<keyword evidence="1" id="KW-0472">Membrane</keyword>
<feature type="transmembrane region" description="Helical" evidence="1">
    <location>
        <begin position="12"/>
        <end position="32"/>
    </location>
</feature>
<dbReference type="Proteomes" id="UP000292580">
    <property type="component" value="Unassembled WGS sequence"/>
</dbReference>
<keyword evidence="3" id="KW-1185">Reference proteome</keyword>
<dbReference type="EMBL" id="PGCL01000003">
    <property type="protein sequence ID" value="TAJ44240.1"/>
    <property type="molecule type" value="Genomic_DNA"/>
</dbReference>
<feature type="transmembrane region" description="Helical" evidence="1">
    <location>
        <begin position="92"/>
        <end position="109"/>
    </location>
</feature>
<evidence type="ECO:0000313" key="2">
    <source>
        <dbReference type="EMBL" id="TAJ44240.1"/>
    </source>
</evidence>
<keyword evidence="1" id="KW-1133">Transmembrane helix</keyword>
<proteinExistence type="predicted"/>
<feature type="transmembrane region" description="Helical" evidence="1">
    <location>
        <begin position="44"/>
        <end position="63"/>
    </location>
</feature>